<proteinExistence type="predicted"/>
<organism evidence="1 2">
    <name type="scientific">Entomophthora muscae</name>
    <dbReference type="NCBI Taxonomy" id="34485"/>
    <lineage>
        <taxon>Eukaryota</taxon>
        <taxon>Fungi</taxon>
        <taxon>Fungi incertae sedis</taxon>
        <taxon>Zoopagomycota</taxon>
        <taxon>Entomophthoromycotina</taxon>
        <taxon>Entomophthoromycetes</taxon>
        <taxon>Entomophthorales</taxon>
        <taxon>Entomophthoraceae</taxon>
        <taxon>Entomophthora</taxon>
    </lineage>
</organism>
<gene>
    <name evidence="1" type="ORF">DSO57_1006900</name>
</gene>
<dbReference type="Proteomes" id="UP001165960">
    <property type="component" value="Unassembled WGS sequence"/>
</dbReference>
<keyword evidence="2" id="KW-1185">Reference proteome</keyword>
<reference evidence="1" key="1">
    <citation type="submission" date="2022-04" db="EMBL/GenBank/DDBJ databases">
        <title>Genome of the entomopathogenic fungus Entomophthora muscae.</title>
        <authorList>
            <person name="Elya C."/>
            <person name="Lovett B.R."/>
            <person name="Lee E."/>
            <person name="Macias A.M."/>
            <person name="Hajek A.E."/>
            <person name="De Bivort B.L."/>
            <person name="Kasson M.T."/>
            <person name="De Fine Licht H.H."/>
            <person name="Stajich J.E."/>
        </authorList>
    </citation>
    <scope>NUCLEOTIDE SEQUENCE</scope>
    <source>
        <strain evidence="1">Berkeley</strain>
    </source>
</reference>
<evidence type="ECO:0000313" key="1">
    <source>
        <dbReference type="EMBL" id="KAJ9082162.1"/>
    </source>
</evidence>
<accession>A0ACC2U5G4</accession>
<dbReference type="EMBL" id="QTSX02001440">
    <property type="protein sequence ID" value="KAJ9082162.1"/>
    <property type="molecule type" value="Genomic_DNA"/>
</dbReference>
<sequence length="384" mass="43634">MARRRPGVPVGFEKDPSRNQRNGRVREPDSTISSSTFQEKYRTCKRKIKELEQGTEITLMRLQQAKREMTSLQRAGSNYLSQLVERQTVETSDSSSISSEAELPSKPMKKSARVPKQSPSYSEGSKSSRAVTPTQALLKKKEASSITKPRRVHPIPKDENGDFILPVQVGIFTILNLGIVDYRRPSFHTHRYVYPIGFKIQRYYKSTVHENAQACYTVQILDGAQGPRFEITADDRPGEPFTSETSSGVWSQIIKLSNQIRQLKITNSGSGPEFTGFSHPTIAWMIQCLPNVKKCSDYRWQEFEVMSLYQVSTRKWEAPPLPVSSDSSKKTFQLDEDNSASFSHSAQHEEEESSEIENDDDKLSYIQESYSAPKYDPHSPVNDY</sequence>
<protein>
    <submittedName>
        <fullName evidence="1">Uncharacterized protein</fullName>
    </submittedName>
</protein>
<comment type="caution">
    <text evidence="1">The sequence shown here is derived from an EMBL/GenBank/DDBJ whole genome shotgun (WGS) entry which is preliminary data.</text>
</comment>
<evidence type="ECO:0000313" key="2">
    <source>
        <dbReference type="Proteomes" id="UP001165960"/>
    </source>
</evidence>
<name>A0ACC2U5G4_9FUNG</name>